<dbReference type="AlphaFoldDB" id="A0A242NEP2"/>
<keyword evidence="1" id="KW-1133">Transmembrane helix</keyword>
<reference evidence="4 5" key="1">
    <citation type="submission" date="2017-03" db="EMBL/GenBank/DDBJ databases">
        <title>Comparative genomics of honeybee gut symbionts reveal geographically distinct and subgroup specific antibiotic resistance.</title>
        <authorList>
            <person name="Ludvigsen J."/>
            <person name="Porcellato D."/>
            <person name="Labee-Lund T.M."/>
            <person name="Amdam G.V."/>
            <person name="Rudi K."/>
        </authorList>
    </citation>
    <scope>NUCLEOTIDE SEQUENCE [LARGE SCALE GENOMIC DNA]</scope>
    <source>
        <strain evidence="2 5">A-7-12</strain>
        <strain evidence="3 4">A-9-12</strain>
    </source>
</reference>
<dbReference type="RefSeq" id="WP_086301538.1">
    <property type="nucleotide sequence ID" value="NZ_MZNE01000074.1"/>
</dbReference>
<comment type="caution">
    <text evidence="2">The sequence shown here is derived from an EMBL/GenBank/DDBJ whole genome shotgun (WGS) entry which is preliminary data.</text>
</comment>
<sequence length="359" mass="42476">MKNNCQFNTAKFYQYDCIPYETTNCYRIITDNGVYFFYEYQFIDVNILDNLEEGDVIHIGSHALNDGTFWLHWLVSWKGDLAIRDKLHYCIPHRYTLLIPFFILVGFWFDLQLITILLSFGLIFILMWCICRTLFRLINLFLPKQIFLRKRYHRLKQSDLSFMKSPLSKNRKTLSCSLTDLPVYEGIATNIDSSLISRGTRLSFDFNGVRLSFNEYDLTNYFIPVIYYFCHPTFIASGDKLSLIFENNKIQGIFNHTDGSSYLITHCVWISKQKAKTLLRYWYFYSISAPIAFILLVILPSQKLDSIINGFLWILPLAQIIPLLFLLFYTLFSYLNDRSYTKRVLKWLCETTGHWPKEI</sequence>
<evidence type="ECO:0000313" key="2">
    <source>
        <dbReference type="EMBL" id="OTP98281.1"/>
    </source>
</evidence>
<feature type="transmembrane region" description="Helical" evidence="1">
    <location>
        <begin position="120"/>
        <end position="142"/>
    </location>
</feature>
<dbReference type="EMBL" id="NART01000100">
    <property type="protein sequence ID" value="OTQ08212.1"/>
    <property type="molecule type" value="Genomic_DNA"/>
</dbReference>
<accession>A0A242NEP2</accession>
<feature type="transmembrane region" description="Helical" evidence="1">
    <location>
        <begin position="311"/>
        <end position="335"/>
    </location>
</feature>
<dbReference type="Proteomes" id="UP000194977">
    <property type="component" value="Unassembled WGS sequence"/>
</dbReference>
<dbReference type="EMBL" id="NARP01000034">
    <property type="protein sequence ID" value="OTP98281.1"/>
    <property type="molecule type" value="Genomic_DNA"/>
</dbReference>
<name>A0A242NEP2_9GAMM</name>
<protein>
    <submittedName>
        <fullName evidence="2">Uncharacterized protein</fullName>
    </submittedName>
</protein>
<proteinExistence type="predicted"/>
<gene>
    <name evidence="3" type="ORF">B6C91_13035</name>
    <name evidence="2" type="ORF">B6D08_11585</name>
</gene>
<feature type="transmembrane region" description="Helical" evidence="1">
    <location>
        <begin position="281"/>
        <end position="299"/>
    </location>
</feature>
<evidence type="ECO:0000313" key="4">
    <source>
        <dbReference type="Proteomes" id="UP000194800"/>
    </source>
</evidence>
<evidence type="ECO:0000313" key="3">
    <source>
        <dbReference type="EMBL" id="OTQ08212.1"/>
    </source>
</evidence>
<dbReference type="Proteomes" id="UP000194800">
    <property type="component" value="Unassembled WGS sequence"/>
</dbReference>
<keyword evidence="4" id="KW-1185">Reference proteome</keyword>
<evidence type="ECO:0000256" key="1">
    <source>
        <dbReference type="SAM" id="Phobius"/>
    </source>
</evidence>
<dbReference type="OrthoDB" id="7066218at2"/>
<evidence type="ECO:0000313" key="5">
    <source>
        <dbReference type="Proteomes" id="UP000194977"/>
    </source>
</evidence>
<feature type="transmembrane region" description="Helical" evidence="1">
    <location>
        <begin position="95"/>
        <end position="114"/>
    </location>
</feature>
<organism evidence="2 5">
    <name type="scientific">Gilliamella apicola</name>
    <dbReference type="NCBI Taxonomy" id="1196095"/>
    <lineage>
        <taxon>Bacteria</taxon>
        <taxon>Pseudomonadati</taxon>
        <taxon>Pseudomonadota</taxon>
        <taxon>Gammaproteobacteria</taxon>
        <taxon>Orbales</taxon>
        <taxon>Orbaceae</taxon>
        <taxon>Gilliamella</taxon>
    </lineage>
</organism>
<keyword evidence="1" id="KW-0812">Transmembrane</keyword>
<keyword evidence="1" id="KW-0472">Membrane</keyword>